<dbReference type="RefSeq" id="WP_284030585.1">
    <property type="nucleotide sequence ID" value="NZ_CP126154.1"/>
</dbReference>
<keyword evidence="1" id="KW-1133">Transmembrane helix</keyword>
<keyword evidence="1" id="KW-0472">Membrane</keyword>
<dbReference type="AlphaFoldDB" id="A0ABD5WFT3"/>
<dbReference type="InterPro" id="IPR058336">
    <property type="entry name" value="VP3-like_halobact-type"/>
</dbReference>
<sequence length="144" mass="15146">MASQQFDAEDIGLLVLGIFSAATMVGIASVGAFGVTLSDTFTVAGFTTSLAWVITLGSFLGTVFTNDNMDLLSSEGYANLKSAADSSSSGMTDYYAYIVIGAAVALVAWVFIPEVAEFFQSQDLWGVLYIAGMATAQVAIGWMY</sequence>
<reference evidence="2 3" key="1">
    <citation type="journal article" date="2019" name="Int. J. Syst. Evol. Microbiol.">
        <title>The Global Catalogue of Microorganisms (GCM) 10K type strain sequencing project: providing services to taxonomists for standard genome sequencing and annotation.</title>
        <authorList>
            <consortium name="The Broad Institute Genomics Platform"/>
            <consortium name="The Broad Institute Genome Sequencing Center for Infectious Disease"/>
            <person name="Wu L."/>
            <person name="Ma J."/>
        </authorList>
    </citation>
    <scope>NUCLEOTIDE SEQUENCE [LARGE SCALE GENOMIC DNA]</scope>
    <source>
        <strain evidence="2 3">DT31</strain>
    </source>
</reference>
<gene>
    <name evidence="2" type="ORF">ACFQL9_08450</name>
</gene>
<keyword evidence="1" id="KW-0812">Transmembrane</keyword>
<dbReference type="Pfam" id="PF26064">
    <property type="entry name" value="DUF8023"/>
    <property type="match status" value="1"/>
</dbReference>
<organism evidence="2 3">
    <name type="scientific">Halobaculum lipolyticum</name>
    <dbReference type="NCBI Taxonomy" id="3032001"/>
    <lineage>
        <taxon>Archaea</taxon>
        <taxon>Methanobacteriati</taxon>
        <taxon>Methanobacteriota</taxon>
        <taxon>Stenosarchaea group</taxon>
        <taxon>Halobacteria</taxon>
        <taxon>Halobacteriales</taxon>
        <taxon>Haloferacaceae</taxon>
        <taxon>Halobaculum</taxon>
    </lineage>
</organism>
<comment type="caution">
    <text evidence="2">The sequence shown here is derived from an EMBL/GenBank/DDBJ whole genome shotgun (WGS) entry which is preliminary data.</text>
</comment>
<evidence type="ECO:0000256" key="1">
    <source>
        <dbReference type="SAM" id="Phobius"/>
    </source>
</evidence>
<evidence type="ECO:0000313" key="3">
    <source>
        <dbReference type="Proteomes" id="UP001596461"/>
    </source>
</evidence>
<dbReference type="EMBL" id="JBHTAH010000005">
    <property type="protein sequence ID" value="MFC7069669.1"/>
    <property type="molecule type" value="Genomic_DNA"/>
</dbReference>
<accession>A0ABD5WFT3</accession>
<proteinExistence type="predicted"/>
<feature type="transmembrane region" description="Helical" evidence="1">
    <location>
        <begin position="41"/>
        <end position="64"/>
    </location>
</feature>
<dbReference type="Proteomes" id="UP001596461">
    <property type="component" value="Unassembled WGS sequence"/>
</dbReference>
<feature type="transmembrane region" description="Helical" evidence="1">
    <location>
        <begin position="124"/>
        <end position="143"/>
    </location>
</feature>
<evidence type="ECO:0000313" key="2">
    <source>
        <dbReference type="EMBL" id="MFC7069669.1"/>
    </source>
</evidence>
<dbReference type="GeneID" id="81125422"/>
<name>A0ABD5WFT3_9EURY</name>
<feature type="transmembrane region" description="Helical" evidence="1">
    <location>
        <begin position="12"/>
        <end position="35"/>
    </location>
</feature>
<feature type="transmembrane region" description="Helical" evidence="1">
    <location>
        <begin position="94"/>
        <end position="112"/>
    </location>
</feature>
<keyword evidence="3" id="KW-1185">Reference proteome</keyword>
<protein>
    <submittedName>
        <fullName evidence="2">Uncharacterized protein</fullName>
    </submittedName>
</protein>